<accession>A0A318S3N1</accession>
<sequence>MTNIRPYKLLREPLTIQRHRCFVTRLWSDGRLELTSADGRVTIKHAEELVSAFPDLLDAVQNLVERHTPEQRAHHLIDRLSTVAGRAARANAPKEAWPPNVRLMRRDVAPNVRVDGVTRDGSMFVINDEMLTLAQVAFKFEAHVDAIVEATRSLVHNVTAVRAAFAAQRPRAEPPVSTPTPAPREDARLAQYEREWRKVHDENEDLRRSLREARAEADALQAQLQRAAAFEDEARRATQLEGDLITARQELEALRRGVTHDAAFVALQAELERLQRRVHNPRFWTAAFAETFAESLASMDAVHAPLEGIDASDVLEVFAAWHAEVQEGVELLHTVGFDAALSEHLRRVLIVQWVYLRWLELTADVGEARA</sequence>
<feature type="coiled-coil region" evidence="1">
    <location>
        <begin position="189"/>
        <end position="257"/>
    </location>
</feature>
<evidence type="ECO:0000313" key="3">
    <source>
        <dbReference type="Proteomes" id="UP000248326"/>
    </source>
</evidence>
<proteinExistence type="predicted"/>
<keyword evidence="3" id="KW-1185">Reference proteome</keyword>
<dbReference type="OrthoDB" id="10001412at2"/>
<organism evidence="2 3">
    <name type="scientific">Deinococcus yavapaiensis KR-236</name>
    <dbReference type="NCBI Taxonomy" id="694435"/>
    <lineage>
        <taxon>Bacteria</taxon>
        <taxon>Thermotogati</taxon>
        <taxon>Deinococcota</taxon>
        <taxon>Deinococci</taxon>
        <taxon>Deinococcales</taxon>
        <taxon>Deinococcaceae</taxon>
        <taxon>Deinococcus</taxon>
    </lineage>
</organism>
<protein>
    <submittedName>
        <fullName evidence="2">Uncharacterized protein</fullName>
    </submittedName>
</protein>
<dbReference type="AlphaFoldDB" id="A0A318S3N1"/>
<comment type="caution">
    <text evidence="2">The sequence shown here is derived from an EMBL/GenBank/DDBJ whole genome shotgun (WGS) entry which is preliminary data.</text>
</comment>
<dbReference type="Proteomes" id="UP000248326">
    <property type="component" value="Unassembled WGS sequence"/>
</dbReference>
<name>A0A318S3N1_9DEIO</name>
<dbReference type="RefSeq" id="WP_110887813.1">
    <property type="nucleotide sequence ID" value="NZ_QJSX01000013.1"/>
</dbReference>
<gene>
    <name evidence="2" type="ORF">DES52_11391</name>
</gene>
<evidence type="ECO:0000313" key="2">
    <source>
        <dbReference type="EMBL" id="PYE52045.1"/>
    </source>
</evidence>
<reference evidence="2 3" key="1">
    <citation type="submission" date="2018-06" db="EMBL/GenBank/DDBJ databases">
        <title>Genomic Encyclopedia of Type Strains, Phase IV (KMG-IV): sequencing the most valuable type-strain genomes for metagenomic binning, comparative biology and taxonomic classification.</title>
        <authorList>
            <person name="Goeker M."/>
        </authorList>
    </citation>
    <scope>NUCLEOTIDE SEQUENCE [LARGE SCALE GENOMIC DNA]</scope>
    <source>
        <strain evidence="2 3">DSM 18048</strain>
    </source>
</reference>
<evidence type="ECO:0000256" key="1">
    <source>
        <dbReference type="SAM" id="Coils"/>
    </source>
</evidence>
<dbReference type="EMBL" id="QJSX01000013">
    <property type="protein sequence ID" value="PYE52045.1"/>
    <property type="molecule type" value="Genomic_DNA"/>
</dbReference>
<keyword evidence="1" id="KW-0175">Coiled coil</keyword>